<evidence type="ECO:0000256" key="1">
    <source>
        <dbReference type="SAM" id="Phobius"/>
    </source>
</evidence>
<dbReference type="Proteomes" id="UP000663823">
    <property type="component" value="Unassembled WGS sequence"/>
</dbReference>
<name>A0A819WS75_9BILA</name>
<evidence type="ECO:0000313" key="3">
    <source>
        <dbReference type="Proteomes" id="UP000663823"/>
    </source>
</evidence>
<comment type="caution">
    <text evidence="2">The sequence shown here is derived from an EMBL/GenBank/DDBJ whole genome shotgun (WGS) entry which is preliminary data.</text>
</comment>
<reference evidence="2" key="1">
    <citation type="submission" date="2021-02" db="EMBL/GenBank/DDBJ databases">
        <authorList>
            <person name="Nowell W R."/>
        </authorList>
    </citation>
    <scope>NUCLEOTIDE SEQUENCE</scope>
</reference>
<organism evidence="2 3">
    <name type="scientific">Rotaria sordida</name>
    <dbReference type="NCBI Taxonomy" id="392033"/>
    <lineage>
        <taxon>Eukaryota</taxon>
        <taxon>Metazoa</taxon>
        <taxon>Spiralia</taxon>
        <taxon>Gnathifera</taxon>
        <taxon>Rotifera</taxon>
        <taxon>Eurotatoria</taxon>
        <taxon>Bdelloidea</taxon>
        <taxon>Philodinida</taxon>
        <taxon>Philodinidae</taxon>
        <taxon>Rotaria</taxon>
    </lineage>
</organism>
<keyword evidence="1" id="KW-1133">Transmembrane helix</keyword>
<sequence length="167" mass="18887">MKVIARAANHMLSQHHRLMFIVFSEKKTVRFYSTKDNERFDRRTGYAFAWCFTSTNGFTKLGLVLAIICALFLVIAVSIIPRVIIVKYNTEMNNNSSSLSVNVPKRLGVTTQNLSISQMQTIVNNWLAMKIKGIIWDDARSTDTYTLHIYGDGTTYGNGNFSVLSYG</sequence>
<keyword evidence="1" id="KW-0472">Membrane</keyword>
<protein>
    <submittedName>
        <fullName evidence="2">Uncharacterized protein</fullName>
    </submittedName>
</protein>
<feature type="transmembrane region" description="Helical" evidence="1">
    <location>
        <begin position="63"/>
        <end position="85"/>
    </location>
</feature>
<keyword evidence="1" id="KW-0812">Transmembrane</keyword>
<accession>A0A819WS75</accession>
<proteinExistence type="predicted"/>
<evidence type="ECO:0000313" key="2">
    <source>
        <dbReference type="EMBL" id="CAF4128072.1"/>
    </source>
</evidence>
<gene>
    <name evidence="2" type="ORF">OTI717_LOCUS35147</name>
</gene>
<dbReference type="EMBL" id="CAJOAX010013278">
    <property type="protein sequence ID" value="CAF4128072.1"/>
    <property type="molecule type" value="Genomic_DNA"/>
</dbReference>
<dbReference type="AlphaFoldDB" id="A0A819WS75"/>